<organism evidence="1">
    <name type="scientific">Eucalyptus grandis</name>
    <name type="common">Flooded gum</name>
    <dbReference type="NCBI Taxonomy" id="71139"/>
    <lineage>
        <taxon>Eukaryota</taxon>
        <taxon>Viridiplantae</taxon>
        <taxon>Streptophyta</taxon>
        <taxon>Embryophyta</taxon>
        <taxon>Tracheophyta</taxon>
        <taxon>Spermatophyta</taxon>
        <taxon>Magnoliopsida</taxon>
        <taxon>eudicotyledons</taxon>
        <taxon>Gunneridae</taxon>
        <taxon>Pentapetalae</taxon>
        <taxon>rosids</taxon>
        <taxon>malvids</taxon>
        <taxon>Myrtales</taxon>
        <taxon>Myrtaceae</taxon>
        <taxon>Myrtoideae</taxon>
        <taxon>Eucalypteae</taxon>
        <taxon>Eucalyptus</taxon>
    </lineage>
</organism>
<protein>
    <submittedName>
        <fullName evidence="1">Uncharacterized protein</fullName>
    </submittedName>
</protein>
<dbReference type="InParanoid" id="A0A059CEN2"/>
<evidence type="ECO:0000313" key="1">
    <source>
        <dbReference type="EMBL" id="KCW76714.1"/>
    </source>
</evidence>
<proteinExistence type="predicted"/>
<accession>A0A059CEN2</accession>
<name>A0A059CEN2_EUCGR</name>
<gene>
    <name evidence="1" type="ORF">EUGRSUZ_D01070</name>
</gene>
<reference evidence="1" key="1">
    <citation type="submission" date="2013-07" db="EMBL/GenBank/DDBJ databases">
        <title>The genome of Eucalyptus grandis.</title>
        <authorList>
            <person name="Schmutz J."/>
            <person name="Hayes R."/>
            <person name="Myburg A."/>
            <person name="Tuskan G."/>
            <person name="Grattapaglia D."/>
            <person name="Rokhsar D.S."/>
        </authorList>
    </citation>
    <scope>NUCLEOTIDE SEQUENCE</scope>
    <source>
        <tissue evidence="1">Leaf extractions</tissue>
    </source>
</reference>
<sequence length="68" mass="7856">MIHHHYGALCCIMRIYGTLNLNTLSATSTHKVHHLGKKMIKNTCCAHSDMHLKRMLESPKFNCITQEY</sequence>
<dbReference type="Gramene" id="KCW76714">
    <property type="protein sequence ID" value="KCW76714"/>
    <property type="gene ID" value="EUGRSUZ_D01070"/>
</dbReference>
<dbReference type="EMBL" id="KK198756">
    <property type="protein sequence ID" value="KCW76714.1"/>
    <property type="molecule type" value="Genomic_DNA"/>
</dbReference>
<dbReference type="AlphaFoldDB" id="A0A059CEN2"/>